<evidence type="ECO:0000313" key="1">
    <source>
        <dbReference type="EMBL" id="KAB8356352.1"/>
    </source>
</evidence>
<name>A0A5N6KXE2_9ROSI</name>
<sequence>MATFWVPLLTMPRSYSRSDMRGFWQYVSLRSGAGSETSTSPELGSAKHESSTTICCQKPRCKGQSADPSLGLSLEAQNSEVTPELDFLRCTAQGADPSLRLRLEAQISEATPRCLQYRKTEVAGSKVPILHFA</sequence>
<accession>A0A5N6KXE2</accession>
<reference evidence="1 2" key="1">
    <citation type="submission" date="2019-06" db="EMBL/GenBank/DDBJ databases">
        <title>A chromosomal-level reference genome of Carpinus fangiana (Coryloideae, Betulaceae).</title>
        <authorList>
            <person name="Yang X."/>
            <person name="Wang Z."/>
            <person name="Zhang L."/>
            <person name="Hao G."/>
            <person name="Liu J."/>
            <person name="Yang Y."/>
        </authorList>
    </citation>
    <scope>NUCLEOTIDE SEQUENCE [LARGE SCALE GENOMIC DNA]</scope>
    <source>
        <strain evidence="1">Cfa_2016G</strain>
        <tissue evidence="1">Leaf</tissue>
    </source>
</reference>
<protein>
    <submittedName>
        <fullName evidence="1">Uncharacterized protein</fullName>
    </submittedName>
</protein>
<gene>
    <name evidence="1" type="ORF">FH972_023936</name>
</gene>
<dbReference type="EMBL" id="VIBQ01000016">
    <property type="protein sequence ID" value="KAB8356352.1"/>
    <property type="molecule type" value="Genomic_DNA"/>
</dbReference>
<keyword evidence="2" id="KW-1185">Reference proteome</keyword>
<proteinExistence type="predicted"/>
<organism evidence="1 2">
    <name type="scientific">Carpinus fangiana</name>
    <dbReference type="NCBI Taxonomy" id="176857"/>
    <lineage>
        <taxon>Eukaryota</taxon>
        <taxon>Viridiplantae</taxon>
        <taxon>Streptophyta</taxon>
        <taxon>Embryophyta</taxon>
        <taxon>Tracheophyta</taxon>
        <taxon>Spermatophyta</taxon>
        <taxon>Magnoliopsida</taxon>
        <taxon>eudicotyledons</taxon>
        <taxon>Gunneridae</taxon>
        <taxon>Pentapetalae</taxon>
        <taxon>rosids</taxon>
        <taxon>fabids</taxon>
        <taxon>Fagales</taxon>
        <taxon>Betulaceae</taxon>
        <taxon>Carpinus</taxon>
    </lineage>
</organism>
<evidence type="ECO:0000313" key="2">
    <source>
        <dbReference type="Proteomes" id="UP000327013"/>
    </source>
</evidence>
<dbReference type="AlphaFoldDB" id="A0A5N6KXE2"/>
<dbReference type="Proteomes" id="UP000327013">
    <property type="component" value="Unassembled WGS sequence"/>
</dbReference>
<comment type="caution">
    <text evidence="1">The sequence shown here is derived from an EMBL/GenBank/DDBJ whole genome shotgun (WGS) entry which is preliminary data.</text>
</comment>